<proteinExistence type="inferred from homology"/>
<dbReference type="InterPro" id="IPR036046">
    <property type="entry name" value="Acylphosphatase-like_dom_sf"/>
</dbReference>
<dbReference type="InterPro" id="IPR001792">
    <property type="entry name" value="Acylphosphatase-like_dom"/>
</dbReference>
<dbReference type="SUPFAM" id="SSF54975">
    <property type="entry name" value="Acylphosphatase/BLUF domain-like"/>
    <property type="match status" value="1"/>
</dbReference>
<organism evidence="7 8">
    <name type="scientific">Pendulispora brunnea</name>
    <dbReference type="NCBI Taxonomy" id="2905690"/>
    <lineage>
        <taxon>Bacteria</taxon>
        <taxon>Pseudomonadati</taxon>
        <taxon>Myxococcota</taxon>
        <taxon>Myxococcia</taxon>
        <taxon>Myxococcales</taxon>
        <taxon>Sorangiineae</taxon>
        <taxon>Pendulisporaceae</taxon>
        <taxon>Pendulispora</taxon>
    </lineage>
</organism>
<evidence type="ECO:0000256" key="4">
    <source>
        <dbReference type="PROSITE-ProRule" id="PRU00520"/>
    </source>
</evidence>
<evidence type="ECO:0000313" key="7">
    <source>
        <dbReference type="EMBL" id="WXB00307.1"/>
    </source>
</evidence>
<keyword evidence="8" id="KW-1185">Reference proteome</keyword>
<evidence type="ECO:0000259" key="6">
    <source>
        <dbReference type="PROSITE" id="PS51160"/>
    </source>
</evidence>
<dbReference type="InterPro" id="IPR020456">
    <property type="entry name" value="Acylphosphatase"/>
</dbReference>
<reference evidence="7 8" key="1">
    <citation type="submission" date="2021-12" db="EMBL/GenBank/DDBJ databases">
        <title>Discovery of the Pendulisporaceae a myxobacterial family with distinct sporulation behavior and unique specialized metabolism.</title>
        <authorList>
            <person name="Garcia R."/>
            <person name="Popoff A."/>
            <person name="Bader C.D."/>
            <person name="Loehr J."/>
            <person name="Walesch S."/>
            <person name="Walt C."/>
            <person name="Boldt J."/>
            <person name="Bunk B."/>
            <person name="Haeckl F.J.F.P.J."/>
            <person name="Gunesch A.P."/>
            <person name="Birkelbach J."/>
            <person name="Nuebel U."/>
            <person name="Pietschmann T."/>
            <person name="Bach T."/>
            <person name="Mueller R."/>
        </authorList>
    </citation>
    <scope>NUCLEOTIDE SEQUENCE [LARGE SCALE GENOMIC DNA]</scope>
    <source>
        <strain evidence="7 8">MSr12523</strain>
    </source>
</reference>
<name>A0ABZ2KNQ5_9BACT</name>
<dbReference type="PANTHER" id="PTHR47268">
    <property type="entry name" value="ACYLPHOSPHATASE"/>
    <property type="match status" value="1"/>
</dbReference>
<gene>
    <name evidence="7" type="ORF">LZC95_07065</name>
</gene>
<feature type="domain" description="Acylphosphatase-like" evidence="6">
    <location>
        <begin position="5"/>
        <end position="92"/>
    </location>
</feature>
<comment type="catalytic activity">
    <reaction evidence="3 4">
        <text>an acyl phosphate + H2O = a carboxylate + phosphate + H(+)</text>
        <dbReference type="Rhea" id="RHEA:14965"/>
        <dbReference type="ChEBI" id="CHEBI:15377"/>
        <dbReference type="ChEBI" id="CHEBI:15378"/>
        <dbReference type="ChEBI" id="CHEBI:29067"/>
        <dbReference type="ChEBI" id="CHEBI:43474"/>
        <dbReference type="ChEBI" id="CHEBI:59918"/>
        <dbReference type="EC" id="3.6.1.7"/>
    </reaction>
</comment>
<feature type="active site" evidence="4">
    <location>
        <position position="20"/>
    </location>
</feature>
<keyword evidence="4" id="KW-0378">Hydrolase</keyword>
<evidence type="ECO:0000313" key="8">
    <source>
        <dbReference type="Proteomes" id="UP001379533"/>
    </source>
</evidence>
<feature type="active site" evidence="4">
    <location>
        <position position="38"/>
    </location>
</feature>
<dbReference type="PANTHER" id="PTHR47268:SF4">
    <property type="entry name" value="ACYLPHOSPHATASE"/>
    <property type="match status" value="1"/>
</dbReference>
<dbReference type="EC" id="3.6.1.7" evidence="2 4"/>
<protein>
    <recommendedName>
        <fullName evidence="2 4">acylphosphatase</fullName>
        <ecNumber evidence="2 4">3.6.1.7</ecNumber>
    </recommendedName>
</protein>
<dbReference type="PROSITE" id="PS00151">
    <property type="entry name" value="ACYLPHOSPHATASE_2"/>
    <property type="match status" value="1"/>
</dbReference>
<dbReference type="Proteomes" id="UP001379533">
    <property type="component" value="Chromosome"/>
</dbReference>
<accession>A0ABZ2KNQ5</accession>
<evidence type="ECO:0000256" key="5">
    <source>
        <dbReference type="RuleBase" id="RU004168"/>
    </source>
</evidence>
<dbReference type="PRINTS" id="PR00112">
    <property type="entry name" value="ACYLPHPHTASE"/>
</dbReference>
<dbReference type="Gene3D" id="3.30.70.100">
    <property type="match status" value="1"/>
</dbReference>
<evidence type="ECO:0000256" key="1">
    <source>
        <dbReference type="ARBA" id="ARBA00005614"/>
    </source>
</evidence>
<comment type="similarity">
    <text evidence="1 5">Belongs to the acylphosphatase family.</text>
</comment>
<sequence length="92" mass="10346">MANKGVHLVVKGRVTGVFFRASAQREARRLGITGWVKNRNDGAVEIRAEGEEDAIKEIIGWAQHGPSAARVDSVDVRWKSYTGEFFDFRIEQ</sequence>
<dbReference type="EMBL" id="CP089982">
    <property type="protein sequence ID" value="WXB00307.1"/>
    <property type="molecule type" value="Genomic_DNA"/>
</dbReference>
<dbReference type="Pfam" id="PF00708">
    <property type="entry name" value="Acylphosphatase"/>
    <property type="match status" value="1"/>
</dbReference>
<dbReference type="PROSITE" id="PS51160">
    <property type="entry name" value="ACYLPHOSPHATASE_3"/>
    <property type="match status" value="1"/>
</dbReference>
<evidence type="ECO:0000256" key="3">
    <source>
        <dbReference type="ARBA" id="ARBA00047645"/>
    </source>
</evidence>
<dbReference type="InterPro" id="IPR017968">
    <property type="entry name" value="Acylphosphatase_CS"/>
</dbReference>
<evidence type="ECO:0000256" key="2">
    <source>
        <dbReference type="ARBA" id="ARBA00012150"/>
    </source>
</evidence>